<gene>
    <name evidence="2" type="ORF">SAMN04488054_104160</name>
</gene>
<proteinExistence type="predicted"/>
<dbReference type="Proteomes" id="UP000199668">
    <property type="component" value="Unassembled WGS sequence"/>
</dbReference>
<accession>A0A1I4K7T0</accession>
<dbReference type="STRING" id="266892.SAMN04488054_104160"/>
<reference evidence="2 3" key="1">
    <citation type="submission" date="2016-10" db="EMBL/GenBank/DDBJ databases">
        <authorList>
            <person name="de Groot N.N."/>
        </authorList>
    </citation>
    <scope>NUCLEOTIDE SEQUENCE [LARGE SCALE GENOMIC DNA]</scope>
    <source>
        <strain evidence="2 3">CGMCC 1.6134</strain>
    </source>
</reference>
<name>A0A1I4K7T0_9BACI</name>
<evidence type="ECO:0000256" key="1">
    <source>
        <dbReference type="SAM" id="Phobius"/>
    </source>
</evidence>
<feature type="transmembrane region" description="Helical" evidence="1">
    <location>
        <begin position="59"/>
        <end position="77"/>
    </location>
</feature>
<keyword evidence="1" id="KW-0812">Transmembrane</keyword>
<keyword evidence="1" id="KW-1133">Transmembrane helix</keyword>
<dbReference type="RefSeq" id="WP_090926031.1">
    <property type="nucleotide sequence ID" value="NZ_FOTY01000004.1"/>
</dbReference>
<dbReference type="PIRSF" id="PIRSF021441">
    <property type="entry name" value="DUF1453"/>
    <property type="match status" value="1"/>
</dbReference>
<protein>
    <submittedName>
        <fullName evidence="2">Membrane protein CcdC involved in cytochrome C biogenesis</fullName>
    </submittedName>
</protein>
<keyword evidence="3" id="KW-1185">Reference proteome</keyword>
<dbReference type="EMBL" id="FOTY01000004">
    <property type="protein sequence ID" value="SFL74637.1"/>
    <property type="molecule type" value="Genomic_DNA"/>
</dbReference>
<dbReference type="InterPro" id="IPR058247">
    <property type="entry name" value="DUF1453"/>
</dbReference>
<feature type="transmembrane region" description="Helical" evidence="1">
    <location>
        <begin position="6"/>
        <end position="24"/>
    </location>
</feature>
<evidence type="ECO:0000313" key="2">
    <source>
        <dbReference type="EMBL" id="SFL74637.1"/>
    </source>
</evidence>
<dbReference type="AlphaFoldDB" id="A0A1I4K7T0"/>
<feature type="transmembrane region" description="Helical" evidence="1">
    <location>
        <begin position="97"/>
        <end position="115"/>
    </location>
</feature>
<dbReference type="InterPro" id="IPR031306">
    <property type="entry name" value="CcdC"/>
</dbReference>
<sequence>MNAMLLLSTAGAAMVALAAIFIRMKAIKRPATVKKIILPPFFMSTGFLMFVYEPTRLEPSQIFEAFSVGVVFSLLLMKTSRFEIRDSDIYMVRSKAFVFLLFTLLAARIVFKLLIGDAINVEELAGMFFILAYGMIIPWRIFMLVQFKKVEKKKRLQSSRQAPAHSH</sequence>
<dbReference type="Pfam" id="PF07301">
    <property type="entry name" value="DUF1453"/>
    <property type="match status" value="1"/>
</dbReference>
<feature type="transmembrane region" description="Helical" evidence="1">
    <location>
        <begin position="127"/>
        <end position="145"/>
    </location>
</feature>
<organism evidence="2 3">
    <name type="scientific">Salibacterium qingdaonense</name>
    <dbReference type="NCBI Taxonomy" id="266892"/>
    <lineage>
        <taxon>Bacteria</taxon>
        <taxon>Bacillati</taxon>
        <taxon>Bacillota</taxon>
        <taxon>Bacilli</taxon>
        <taxon>Bacillales</taxon>
        <taxon>Bacillaceae</taxon>
    </lineage>
</organism>
<dbReference type="OrthoDB" id="120091at2"/>
<dbReference type="PANTHER" id="PTHR39164:SF1">
    <property type="entry name" value="PROTEIN CCDC"/>
    <property type="match status" value="1"/>
</dbReference>
<keyword evidence="1" id="KW-0472">Membrane</keyword>
<feature type="transmembrane region" description="Helical" evidence="1">
    <location>
        <begin position="36"/>
        <end position="53"/>
    </location>
</feature>
<dbReference type="PANTHER" id="PTHR39164">
    <property type="entry name" value="PROTEIN CCDC"/>
    <property type="match status" value="1"/>
</dbReference>
<evidence type="ECO:0000313" key="3">
    <source>
        <dbReference type="Proteomes" id="UP000199668"/>
    </source>
</evidence>